<evidence type="ECO:0000313" key="3">
    <source>
        <dbReference type="EMBL" id="MBR7834017.1"/>
    </source>
</evidence>
<sequence length="191" mass="19067">MTLGHHSGTTTVTQAVDLMNNGTSACVLDGYPGVNLVGVAHGVSQYTWTLQWGTARHSPVTLEPGGSAHFYVVYLPAGAKAVGGKATASAAAPAASASAKAGSGASTKASASPKASAKATTKASSTAKASVAPSKSAATASAVVDIEVLNISITLPNTYSQDEAAWNARLVLQDKVAHAQTYVTPFIPGTA</sequence>
<proteinExistence type="predicted"/>
<feature type="domain" description="DUF4232" evidence="2">
    <location>
        <begin position="7"/>
        <end position="116"/>
    </location>
</feature>
<organism evidence="3 4">
    <name type="scientific">Actinospica durhamensis</name>
    <dbReference type="NCBI Taxonomy" id="1508375"/>
    <lineage>
        <taxon>Bacteria</taxon>
        <taxon>Bacillati</taxon>
        <taxon>Actinomycetota</taxon>
        <taxon>Actinomycetes</taxon>
        <taxon>Catenulisporales</taxon>
        <taxon>Actinospicaceae</taxon>
        <taxon>Actinospica</taxon>
    </lineage>
</organism>
<reference evidence="3" key="1">
    <citation type="submission" date="2021-04" db="EMBL/GenBank/DDBJ databases">
        <title>Genome based classification of Actinospica acidithermotolerans sp. nov., an actinobacterium isolated from an Indonesian hot spring.</title>
        <authorList>
            <person name="Kusuma A.B."/>
            <person name="Putra K.E."/>
            <person name="Nafisah S."/>
            <person name="Loh J."/>
            <person name="Nouioui I."/>
            <person name="Goodfellow M."/>
        </authorList>
    </citation>
    <scope>NUCLEOTIDE SEQUENCE</scope>
    <source>
        <strain evidence="3">CSCA 57</strain>
    </source>
</reference>
<evidence type="ECO:0000313" key="4">
    <source>
        <dbReference type="Proteomes" id="UP000675781"/>
    </source>
</evidence>
<dbReference type="EMBL" id="JAGSOG010000046">
    <property type="protein sequence ID" value="MBR7834017.1"/>
    <property type="molecule type" value="Genomic_DNA"/>
</dbReference>
<evidence type="ECO:0000256" key="1">
    <source>
        <dbReference type="SAM" id="MobiDB-lite"/>
    </source>
</evidence>
<evidence type="ECO:0000259" key="2">
    <source>
        <dbReference type="Pfam" id="PF14016"/>
    </source>
</evidence>
<gene>
    <name evidence="3" type="ORF">KDL01_12125</name>
</gene>
<dbReference type="Pfam" id="PF14016">
    <property type="entry name" value="DUF4232"/>
    <property type="match status" value="1"/>
</dbReference>
<dbReference type="AlphaFoldDB" id="A0A941ELT3"/>
<dbReference type="Proteomes" id="UP000675781">
    <property type="component" value="Unassembled WGS sequence"/>
</dbReference>
<dbReference type="InterPro" id="IPR025326">
    <property type="entry name" value="DUF4232"/>
</dbReference>
<comment type="caution">
    <text evidence="3">The sequence shown here is derived from an EMBL/GenBank/DDBJ whole genome shotgun (WGS) entry which is preliminary data.</text>
</comment>
<accession>A0A941ELT3</accession>
<name>A0A941ELT3_9ACTN</name>
<keyword evidence="4" id="KW-1185">Reference proteome</keyword>
<feature type="region of interest" description="Disordered" evidence="1">
    <location>
        <begin position="102"/>
        <end position="130"/>
    </location>
</feature>
<protein>
    <submittedName>
        <fullName evidence="3">DUF4232 domain-containing protein</fullName>
    </submittedName>
</protein>